<evidence type="ECO:0000256" key="2">
    <source>
        <dbReference type="ARBA" id="ARBA00008016"/>
    </source>
</evidence>
<dbReference type="GO" id="GO:0009432">
    <property type="term" value="P:SOS response"/>
    <property type="evidence" value="ECO:0007669"/>
    <property type="project" value="UniProtKB-UniRule"/>
</dbReference>
<dbReference type="InterPro" id="IPR018078">
    <property type="entry name" value="DNA-binding_RecF_CS"/>
</dbReference>
<feature type="binding site" evidence="13">
    <location>
        <begin position="50"/>
        <end position="57"/>
    </location>
    <ligand>
        <name>ATP</name>
        <dbReference type="ChEBI" id="CHEBI:30616"/>
    </ligand>
</feature>
<keyword evidence="9 13" id="KW-0238">DNA-binding</keyword>
<evidence type="ECO:0000256" key="7">
    <source>
        <dbReference type="ARBA" id="ARBA00022763"/>
    </source>
</evidence>
<keyword evidence="7 13" id="KW-0227">DNA damage</keyword>
<dbReference type="NCBIfam" id="TIGR00611">
    <property type="entry name" value="recf"/>
    <property type="match status" value="1"/>
</dbReference>
<dbReference type="AlphaFoldDB" id="A0A133P2Z7"/>
<sequence>MQCNTAIFSNLLKIRKGNKAMYISQIALDMFRSWHHIIFDCKPGINIIYGNNGLGKTNIIEALEVASTGFSHRTSSTVPLIARGHEKAVIRIKICNNCNNKVHIQADTNESHNSLSTNDDTQQTIYEIILSIKSANRARINAGKSLYMRDIIGSLPVVSFTPRDQSLIIGDPSIRRTFIDQAGSLLIPNYAQFLQEFKHVAQQRAALLRNLRDSSYNNQSISLSGLEIWTGKFIETGIKLTKVRQKTVQILNQYFKNFVTHITSNKAVAELQYFPSFEEILLVKSTENNGIINLLNEHFQRIYEGELARGCNLIGPHRDDIGFMLDNMPAKDFASNGESWTLAIAAKMALCEALKNENNRENPIIILDDVFAQLDEQRRKQILNFSLQQNQVFITTSSLNDIPHEVTIHNNNVINIEDILIQQKNTNSIDQTHQNMLGEVLEHRHYQQENKS</sequence>
<dbReference type="GO" id="GO:0000731">
    <property type="term" value="P:DNA synthesis involved in DNA repair"/>
    <property type="evidence" value="ECO:0007669"/>
    <property type="project" value="TreeGrafter"/>
</dbReference>
<keyword evidence="8 13" id="KW-0067">ATP-binding</keyword>
<dbReference type="GO" id="GO:0006260">
    <property type="term" value="P:DNA replication"/>
    <property type="evidence" value="ECO:0007669"/>
    <property type="project" value="UniProtKB-UniRule"/>
</dbReference>
<dbReference type="HAMAP" id="MF_00365">
    <property type="entry name" value="RecF"/>
    <property type="match status" value="1"/>
</dbReference>
<evidence type="ECO:0000313" key="15">
    <source>
        <dbReference type="EMBL" id="KXA22921.1"/>
    </source>
</evidence>
<reference evidence="15 16" key="1">
    <citation type="submission" date="2016-01" db="EMBL/GenBank/DDBJ databases">
        <authorList>
            <person name="Oliw E.H."/>
        </authorList>
    </citation>
    <scope>NUCLEOTIDE SEQUENCE [LARGE SCALE GENOMIC DNA]</scope>
    <source>
        <strain evidence="15 16">PSS_7772B</strain>
    </source>
</reference>
<evidence type="ECO:0000256" key="13">
    <source>
        <dbReference type="HAMAP-Rule" id="MF_00365"/>
    </source>
</evidence>
<feature type="domain" description="RecF/RecN/SMC N-terminal" evidence="14">
    <location>
        <begin position="22"/>
        <end position="397"/>
    </location>
</feature>
<evidence type="ECO:0000256" key="12">
    <source>
        <dbReference type="ARBA" id="ARBA00025401"/>
    </source>
</evidence>
<gene>
    <name evidence="13" type="primary">recF</name>
    <name evidence="15" type="ORF">HMPREF3208_00151</name>
</gene>
<protein>
    <recommendedName>
        <fullName evidence="3 13">DNA replication and repair protein RecF</fullName>
    </recommendedName>
</protein>
<evidence type="ECO:0000256" key="10">
    <source>
        <dbReference type="ARBA" id="ARBA00023204"/>
    </source>
</evidence>
<keyword evidence="4 13" id="KW-0963">Cytoplasm</keyword>
<dbReference type="SUPFAM" id="SSF52540">
    <property type="entry name" value="P-loop containing nucleoside triphosphate hydrolases"/>
    <property type="match status" value="1"/>
</dbReference>
<comment type="similarity">
    <text evidence="2 13">Belongs to the RecF family.</text>
</comment>
<proteinExistence type="inferred from homology"/>
<comment type="subcellular location">
    <subcellularLocation>
        <location evidence="1 13">Cytoplasm</location>
    </subcellularLocation>
</comment>
<dbReference type="InterPro" id="IPR027417">
    <property type="entry name" value="P-loop_NTPase"/>
</dbReference>
<evidence type="ECO:0000256" key="11">
    <source>
        <dbReference type="ARBA" id="ARBA00023236"/>
    </source>
</evidence>
<dbReference type="Gene3D" id="1.20.1050.90">
    <property type="entry name" value="RecF/RecN/SMC, N-terminal domain"/>
    <property type="match status" value="1"/>
</dbReference>
<dbReference type="InterPro" id="IPR003395">
    <property type="entry name" value="RecF/RecN/SMC_N"/>
</dbReference>
<evidence type="ECO:0000256" key="1">
    <source>
        <dbReference type="ARBA" id="ARBA00004496"/>
    </source>
</evidence>
<dbReference type="InterPro" id="IPR042174">
    <property type="entry name" value="RecF_2"/>
</dbReference>
<keyword evidence="10 13" id="KW-0234">DNA repair</keyword>
<dbReference type="GO" id="GO:0003697">
    <property type="term" value="F:single-stranded DNA binding"/>
    <property type="evidence" value="ECO:0007669"/>
    <property type="project" value="UniProtKB-UniRule"/>
</dbReference>
<dbReference type="GO" id="GO:0005737">
    <property type="term" value="C:cytoplasm"/>
    <property type="evidence" value="ECO:0007669"/>
    <property type="project" value="UniProtKB-SubCell"/>
</dbReference>
<evidence type="ECO:0000256" key="6">
    <source>
        <dbReference type="ARBA" id="ARBA00022741"/>
    </source>
</evidence>
<dbReference type="InterPro" id="IPR001238">
    <property type="entry name" value="DNA-binding_RecF"/>
</dbReference>
<accession>A0A133P2Z7</accession>
<evidence type="ECO:0000256" key="9">
    <source>
        <dbReference type="ARBA" id="ARBA00023125"/>
    </source>
</evidence>
<evidence type="ECO:0000259" key="14">
    <source>
        <dbReference type="Pfam" id="PF02463"/>
    </source>
</evidence>
<comment type="caution">
    <text evidence="15">The sequence shown here is derived from an EMBL/GenBank/DDBJ whole genome shotgun (WGS) entry which is preliminary data.</text>
</comment>
<keyword evidence="5 13" id="KW-0235">DNA replication</keyword>
<dbReference type="PROSITE" id="PS00617">
    <property type="entry name" value="RECF_1"/>
    <property type="match status" value="1"/>
</dbReference>
<dbReference type="PANTHER" id="PTHR32182:SF0">
    <property type="entry name" value="DNA REPLICATION AND REPAIR PROTEIN RECF"/>
    <property type="match status" value="1"/>
</dbReference>
<dbReference type="Proteomes" id="UP000070687">
    <property type="component" value="Unassembled WGS sequence"/>
</dbReference>
<evidence type="ECO:0000256" key="5">
    <source>
        <dbReference type="ARBA" id="ARBA00022705"/>
    </source>
</evidence>
<evidence type="ECO:0000256" key="3">
    <source>
        <dbReference type="ARBA" id="ARBA00020170"/>
    </source>
</evidence>
<dbReference type="PATRIC" id="fig|2702.100.peg.140"/>
<dbReference type="OrthoDB" id="9803889at2"/>
<evidence type="ECO:0000256" key="4">
    <source>
        <dbReference type="ARBA" id="ARBA00022490"/>
    </source>
</evidence>
<keyword evidence="6 13" id="KW-0547">Nucleotide-binding</keyword>
<dbReference type="Pfam" id="PF02463">
    <property type="entry name" value="SMC_N"/>
    <property type="match status" value="1"/>
</dbReference>
<dbReference type="GO" id="GO:0006302">
    <property type="term" value="P:double-strand break repair"/>
    <property type="evidence" value="ECO:0007669"/>
    <property type="project" value="TreeGrafter"/>
</dbReference>
<dbReference type="PANTHER" id="PTHR32182">
    <property type="entry name" value="DNA REPLICATION AND REPAIR PROTEIN RECF"/>
    <property type="match status" value="1"/>
</dbReference>
<dbReference type="GO" id="GO:0005524">
    <property type="term" value="F:ATP binding"/>
    <property type="evidence" value="ECO:0007669"/>
    <property type="project" value="UniProtKB-UniRule"/>
</dbReference>
<comment type="function">
    <text evidence="12 13">The RecF protein is involved in DNA metabolism; it is required for DNA replication and normal SOS inducibility. RecF binds preferentially to single-stranded, linear DNA. It also seems to bind ATP.</text>
</comment>
<dbReference type="EMBL" id="LRQB01000005">
    <property type="protein sequence ID" value="KXA22921.1"/>
    <property type="molecule type" value="Genomic_DNA"/>
</dbReference>
<evidence type="ECO:0000313" key="16">
    <source>
        <dbReference type="Proteomes" id="UP000070687"/>
    </source>
</evidence>
<keyword evidence="11 13" id="KW-0742">SOS response</keyword>
<dbReference type="Gene3D" id="3.40.50.300">
    <property type="entry name" value="P-loop containing nucleotide triphosphate hydrolases"/>
    <property type="match status" value="1"/>
</dbReference>
<evidence type="ECO:0000256" key="8">
    <source>
        <dbReference type="ARBA" id="ARBA00022840"/>
    </source>
</evidence>
<name>A0A133P2Z7_GARVA</name>
<organism evidence="15 16">
    <name type="scientific">Gardnerella vaginalis</name>
    <dbReference type="NCBI Taxonomy" id="2702"/>
    <lineage>
        <taxon>Bacteria</taxon>
        <taxon>Bacillati</taxon>
        <taxon>Actinomycetota</taxon>
        <taxon>Actinomycetes</taxon>
        <taxon>Bifidobacteriales</taxon>
        <taxon>Bifidobacteriaceae</taxon>
        <taxon>Gardnerella</taxon>
    </lineage>
</organism>